<dbReference type="SUPFAM" id="SSF53137">
    <property type="entry name" value="Translational machinery components"/>
    <property type="match status" value="1"/>
</dbReference>
<gene>
    <name evidence="6" type="ORF">PLOB_00019563</name>
</gene>
<evidence type="ECO:0000256" key="5">
    <source>
        <dbReference type="ARBA" id="ARBA00023274"/>
    </source>
</evidence>
<protein>
    <recommendedName>
        <fullName evidence="8">Ribosomal protein L18</fullName>
    </recommendedName>
</protein>
<keyword evidence="4" id="KW-0496">Mitochondrion</keyword>
<comment type="caution">
    <text evidence="6">The sequence shown here is derived from an EMBL/GenBank/DDBJ whole genome shotgun (WGS) entry which is preliminary data.</text>
</comment>
<keyword evidence="5" id="KW-0687">Ribonucleoprotein</keyword>
<dbReference type="InterPro" id="IPR036967">
    <property type="entry name" value="Ribosomal_uS11_sf"/>
</dbReference>
<dbReference type="PANTHER" id="PTHR12899">
    <property type="entry name" value="39S RIBOSOMAL PROTEIN L18, MITOCHONDRIAL"/>
    <property type="match status" value="1"/>
</dbReference>
<dbReference type="Proteomes" id="UP001159405">
    <property type="component" value="Unassembled WGS sequence"/>
</dbReference>
<dbReference type="InterPro" id="IPR057268">
    <property type="entry name" value="Ribosomal_L18"/>
</dbReference>
<evidence type="ECO:0000256" key="3">
    <source>
        <dbReference type="ARBA" id="ARBA00022980"/>
    </source>
</evidence>
<comment type="subcellular location">
    <subcellularLocation>
        <location evidence="1">Mitochondrion</location>
    </subcellularLocation>
</comment>
<dbReference type="Pfam" id="PF00861">
    <property type="entry name" value="Ribosomal_L18p"/>
    <property type="match status" value="1"/>
</dbReference>
<dbReference type="Gene3D" id="3.30.420.80">
    <property type="entry name" value="Ribosomal protein S11"/>
    <property type="match status" value="1"/>
</dbReference>
<dbReference type="CDD" id="cd00432">
    <property type="entry name" value="Ribosomal_L18_L5e"/>
    <property type="match status" value="1"/>
</dbReference>
<proteinExistence type="inferred from homology"/>
<reference evidence="6 7" key="1">
    <citation type="submission" date="2022-05" db="EMBL/GenBank/DDBJ databases">
        <authorList>
            <consortium name="Genoscope - CEA"/>
            <person name="William W."/>
        </authorList>
    </citation>
    <scope>NUCLEOTIDE SEQUENCE [LARGE SCALE GENOMIC DNA]</scope>
</reference>
<evidence type="ECO:0008006" key="8">
    <source>
        <dbReference type="Google" id="ProtNLM"/>
    </source>
</evidence>
<accession>A0ABN8NNT2</accession>
<sequence length="238" mass="27723">MAAFRVKNISCCFSSLRQSFLQNNRIDLNDLPRLVLILSRCNLSIAAREVKSSEDAVESHPKKTKIPILSDFENRNPRNPEYFGYNKPRGYATQKYRKDYYNKLKFIISNRHSRAEVLHNSGVVLVSASTAEFEITKHLYKTTDISAAKNLGRVLAQRCQEAGITRVYWEPQYGDRNKLRVKAFSSALAKGGFVKLNEHRKVIHPQTFYCDYTPKNRRRKWIRLPSSKRKKEHITRTK</sequence>
<evidence type="ECO:0000256" key="2">
    <source>
        <dbReference type="ARBA" id="ARBA00007116"/>
    </source>
</evidence>
<dbReference type="EMBL" id="CALNXK010000023">
    <property type="protein sequence ID" value="CAH3111280.1"/>
    <property type="molecule type" value="Genomic_DNA"/>
</dbReference>
<name>A0ABN8NNT2_9CNID</name>
<organism evidence="6 7">
    <name type="scientific">Porites lobata</name>
    <dbReference type="NCBI Taxonomy" id="104759"/>
    <lineage>
        <taxon>Eukaryota</taxon>
        <taxon>Metazoa</taxon>
        <taxon>Cnidaria</taxon>
        <taxon>Anthozoa</taxon>
        <taxon>Hexacorallia</taxon>
        <taxon>Scleractinia</taxon>
        <taxon>Fungiina</taxon>
        <taxon>Poritidae</taxon>
        <taxon>Porites</taxon>
    </lineage>
</organism>
<evidence type="ECO:0000313" key="6">
    <source>
        <dbReference type="EMBL" id="CAH3111280.1"/>
    </source>
</evidence>
<evidence type="ECO:0000256" key="4">
    <source>
        <dbReference type="ARBA" id="ARBA00023128"/>
    </source>
</evidence>
<keyword evidence="3" id="KW-0689">Ribosomal protein</keyword>
<keyword evidence="7" id="KW-1185">Reference proteome</keyword>
<dbReference type="InterPro" id="IPR005484">
    <property type="entry name" value="Ribosomal_uL18_bac/plant/anim"/>
</dbReference>
<comment type="similarity">
    <text evidence="2">Belongs to the universal ribosomal protein uL18 family.</text>
</comment>
<evidence type="ECO:0000313" key="7">
    <source>
        <dbReference type="Proteomes" id="UP001159405"/>
    </source>
</evidence>
<dbReference type="PANTHER" id="PTHR12899:SF3">
    <property type="entry name" value="LARGE RIBOSOMAL SUBUNIT PROTEIN UL18M"/>
    <property type="match status" value="1"/>
</dbReference>
<evidence type="ECO:0000256" key="1">
    <source>
        <dbReference type="ARBA" id="ARBA00004173"/>
    </source>
</evidence>